<accession>A0A8S5UG67</accession>
<organism evidence="1">
    <name type="scientific">Myoviridae sp. ctshb19</name>
    <dbReference type="NCBI Taxonomy" id="2825194"/>
    <lineage>
        <taxon>Viruses</taxon>
        <taxon>Duplodnaviria</taxon>
        <taxon>Heunggongvirae</taxon>
        <taxon>Uroviricota</taxon>
        <taxon>Caudoviricetes</taxon>
    </lineage>
</organism>
<evidence type="ECO:0000313" key="1">
    <source>
        <dbReference type="EMBL" id="DAF93464.1"/>
    </source>
</evidence>
<name>A0A8S5UG67_9CAUD</name>
<proteinExistence type="predicted"/>
<dbReference type="EMBL" id="BK016086">
    <property type="protein sequence ID" value="DAF93464.1"/>
    <property type="molecule type" value="Genomic_DNA"/>
</dbReference>
<reference evidence="1" key="1">
    <citation type="journal article" date="2021" name="Proc. Natl. Acad. Sci. U.S.A.">
        <title>A Catalog of Tens of Thousands of Viruses from Human Metagenomes Reveals Hidden Associations with Chronic Diseases.</title>
        <authorList>
            <person name="Tisza M.J."/>
            <person name="Buck C.B."/>
        </authorList>
    </citation>
    <scope>NUCLEOTIDE SEQUENCE</scope>
    <source>
        <strain evidence="1">Ctshb19</strain>
    </source>
</reference>
<protein>
    <submittedName>
        <fullName evidence="1">Uncharacterized protein</fullName>
    </submittedName>
</protein>
<sequence>MQRVSYSTSVSLLSVFYKLGCTKAVTCTSVNTKTQRRLGEKSRVQGKP</sequence>